<dbReference type="InterPro" id="IPR016187">
    <property type="entry name" value="CTDL_fold"/>
</dbReference>
<proteinExistence type="predicted"/>
<feature type="domain" description="C-type lectin" evidence="1">
    <location>
        <begin position="159"/>
        <end position="270"/>
    </location>
</feature>
<gene>
    <name evidence="2" type="primary">LOC115409315</name>
</gene>
<reference evidence="2" key="3">
    <citation type="submission" date="2025-09" db="UniProtKB">
        <authorList>
            <consortium name="Ensembl"/>
        </authorList>
    </citation>
    <scope>IDENTIFICATION</scope>
</reference>
<keyword evidence="3" id="KW-1185">Reference proteome</keyword>
<reference evidence="2" key="1">
    <citation type="submission" date="2019-06" db="EMBL/GenBank/DDBJ databases">
        <authorList>
            <consortium name="Wellcome Sanger Institute Data Sharing"/>
        </authorList>
    </citation>
    <scope>NUCLEOTIDE SEQUENCE [LARGE SCALE GENOMIC DNA]</scope>
</reference>
<dbReference type="InterPro" id="IPR001304">
    <property type="entry name" value="C-type_lectin-like"/>
</dbReference>
<dbReference type="SUPFAM" id="SSF56436">
    <property type="entry name" value="C-type lectin-like"/>
    <property type="match status" value="2"/>
</dbReference>
<feature type="domain" description="C-type lectin" evidence="1">
    <location>
        <begin position="42"/>
        <end position="156"/>
    </location>
</feature>
<dbReference type="Gene3D" id="3.10.100.10">
    <property type="entry name" value="Mannose-Binding Protein A, subunit A"/>
    <property type="match status" value="2"/>
</dbReference>
<dbReference type="PROSITE" id="PS50041">
    <property type="entry name" value="C_TYPE_LECTIN_2"/>
    <property type="match status" value="2"/>
</dbReference>
<protein>
    <recommendedName>
        <fullName evidence="1">C-type lectin domain-containing protein</fullName>
    </recommendedName>
</protein>
<organism evidence="2 3">
    <name type="scientific">Salarias fasciatus</name>
    <name type="common">Jewelled blenny</name>
    <name type="synonym">Blennius fasciatus</name>
    <dbReference type="NCBI Taxonomy" id="181472"/>
    <lineage>
        <taxon>Eukaryota</taxon>
        <taxon>Metazoa</taxon>
        <taxon>Chordata</taxon>
        <taxon>Craniata</taxon>
        <taxon>Vertebrata</taxon>
        <taxon>Euteleostomi</taxon>
        <taxon>Actinopterygii</taxon>
        <taxon>Neopterygii</taxon>
        <taxon>Teleostei</taxon>
        <taxon>Neoteleostei</taxon>
        <taxon>Acanthomorphata</taxon>
        <taxon>Ovalentaria</taxon>
        <taxon>Blenniimorphae</taxon>
        <taxon>Blenniiformes</taxon>
        <taxon>Blennioidei</taxon>
        <taxon>Blenniidae</taxon>
        <taxon>Salariinae</taxon>
        <taxon>Salarias</taxon>
    </lineage>
</organism>
<reference evidence="2" key="2">
    <citation type="submission" date="2025-08" db="UniProtKB">
        <authorList>
            <consortium name="Ensembl"/>
        </authorList>
    </citation>
    <scope>IDENTIFICATION</scope>
</reference>
<dbReference type="Pfam" id="PF00059">
    <property type="entry name" value="Lectin_C"/>
    <property type="match status" value="2"/>
</dbReference>
<dbReference type="AlphaFoldDB" id="A0A672II36"/>
<dbReference type="OMA" id="KGWTFFR"/>
<dbReference type="Proteomes" id="UP000472267">
    <property type="component" value="Chromosome 22"/>
</dbReference>
<evidence type="ECO:0000259" key="1">
    <source>
        <dbReference type="PROSITE" id="PS50041"/>
    </source>
</evidence>
<name>A0A672II36_SALFA</name>
<sequence>MNVLKYPNNSNFFKASMPFVLYRVTDEIFPPGFLSLPSSSEFYLVNERRTWAEAQRHCRENSSDLASVHHDGDSRRLLMAAGRSGDSGRSAWIGLFDESTVWKLSEDASLEVNTDSLDWMKEQPNNFAGSQHCLYITQTGILNDFFCSTPFHFICYDDRNASRYVLVEVKLSWSEAQAYCRGRHTDLMSLRSREEQEDVRRSLKWAGNVWVGLYRDPWASWSDGSASSFSDWKATQPDNQGRDRQCAAVLLHTGKWVDENCREEKPFFCFKGEVQTTLHPHVEILKSLKSLLLILQQRRS</sequence>
<accession>A0A672II36</accession>
<evidence type="ECO:0000313" key="2">
    <source>
        <dbReference type="Ensembl" id="ENSSFAP00005040747.1"/>
    </source>
</evidence>
<dbReference type="Ensembl" id="ENSSFAT00005042247.1">
    <property type="protein sequence ID" value="ENSSFAP00005040747.1"/>
    <property type="gene ID" value="ENSSFAG00005020301.1"/>
</dbReference>
<dbReference type="PANTHER" id="PTHR45784">
    <property type="entry name" value="C-TYPE LECTIN DOMAIN FAMILY 20 MEMBER A-RELATED"/>
    <property type="match status" value="1"/>
</dbReference>
<dbReference type="PANTHER" id="PTHR45784:SF5">
    <property type="entry name" value="C-TYPE LECTIN DOMAIN FAMILY 20 MEMBER A-RELATED"/>
    <property type="match status" value="1"/>
</dbReference>
<dbReference type="SMART" id="SM00034">
    <property type="entry name" value="CLECT"/>
    <property type="match status" value="2"/>
</dbReference>
<dbReference type="InterPro" id="IPR016186">
    <property type="entry name" value="C-type_lectin-like/link_sf"/>
</dbReference>
<dbReference type="InParanoid" id="A0A672II36"/>
<evidence type="ECO:0000313" key="3">
    <source>
        <dbReference type="Proteomes" id="UP000472267"/>
    </source>
</evidence>